<name>A0A1Y4L9G3_9FIRM</name>
<dbReference type="InterPro" id="IPR032583">
    <property type="entry name" value="DUF4914"/>
</dbReference>
<dbReference type="RefSeq" id="WP_087371499.1">
    <property type="nucleotide sequence ID" value="NZ_NFKK01000004.1"/>
</dbReference>
<protein>
    <submittedName>
        <fullName evidence="1">DUF4914 domain-containing protein</fullName>
    </submittedName>
</protein>
<gene>
    <name evidence="1" type="ORF">B5F17_05065</name>
</gene>
<dbReference type="AlphaFoldDB" id="A0A1Y4L9G3"/>
<accession>A0A1Y4L9G3</accession>
<organism evidence="1 2">
    <name type="scientific">Butyricicoccus pullicaecorum</name>
    <dbReference type="NCBI Taxonomy" id="501571"/>
    <lineage>
        <taxon>Bacteria</taxon>
        <taxon>Bacillati</taxon>
        <taxon>Bacillota</taxon>
        <taxon>Clostridia</taxon>
        <taxon>Eubacteriales</taxon>
        <taxon>Butyricicoccaceae</taxon>
        <taxon>Butyricicoccus</taxon>
    </lineage>
</organism>
<dbReference type="Pfam" id="PF16260">
    <property type="entry name" value="DUF4914"/>
    <property type="match status" value="1"/>
</dbReference>
<evidence type="ECO:0000313" key="2">
    <source>
        <dbReference type="Proteomes" id="UP000195897"/>
    </source>
</evidence>
<dbReference type="EMBL" id="NFKK01000004">
    <property type="protein sequence ID" value="OUP53378.1"/>
    <property type="molecule type" value="Genomic_DNA"/>
</dbReference>
<dbReference type="Proteomes" id="UP000195897">
    <property type="component" value="Unassembled WGS sequence"/>
</dbReference>
<comment type="caution">
    <text evidence="1">The sequence shown here is derived from an EMBL/GenBank/DDBJ whole genome shotgun (WGS) entry which is preliminary data.</text>
</comment>
<proteinExistence type="predicted"/>
<sequence>MHRFLKKFTWTPELVELLDECKGVYVPTSKQELYESVFGTGRSGKYDVVYDVAGRGEVCEATVVRAKNGVVVNYPEDYMRRRDPDCMRIGDDKPTDKPRFKDVYGYDFAKCKADTLAWLKTQELIVMPFSSGGNAYGYGSMLICPRNAAFFAYAMANLQGFVSAEESEGFKPRAIVYVAPPFRHTHFNGRQVVVHNRLDDCHEVFSYNLYPGPSAKKGVYSVLLDIGEQENWVTAHASCGRMVTQYDNELVIMHEGASGGGKSEMLQDIARTEDGRVVLSTNTVTGEQTLMNMGRTSHIEPVCDDMATCYPSLQNDSGKLVLVDGEDGWFLRMDGVTHYGCDPVYERICTEPDEPLVFFNIQGVVGATSLIWEHTLDSDGKPCPNPRAIVPRSKVPHIVNEPVEVDIRSFGTRMPPSTREDPNYGIMGMLHFIPPALAWLWRLVAPRGFKNPSIVGGGELKSEGVGSYWPFATGLRVKQANLLLQQIVSCPNTRYVLIPNQHIGVYHVGFSAEWISREWLARHNGHVKKDKLEPARCPLLGYALKEMVIEGQPIRSKYLRTETQDRMGKDGYDAGAKILTDFFAKELDKFYTDDLDPLGREIIDCFRRGGTIEDYCKLTPMKL</sequence>
<reference evidence="2" key="1">
    <citation type="submission" date="2017-04" db="EMBL/GenBank/DDBJ databases">
        <title>Function of individual gut microbiota members based on whole genome sequencing of pure cultures obtained from chicken caecum.</title>
        <authorList>
            <person name="Medvecky M."/>
            <person name="Cejkova D."/>
            <person name="Polansky O."/>
            <person name="Karasova D."/>
            <person name="Kubasova T."/>
            <person name="Cizek A."/>
            <person name="Rychlik I."/>
        </authorList>
    </citation>
    <scope>NUCLEOTIDE SEQUENCE [LARGE SCALE GENOMIC DNA]</scope>
    <source>
        <strain evidence="2">An180</strain>
    </source>
</reference>
<evidence type="ECO:0000313" key="1">
    <source>
        <dbReference type="EMBL" id="OUP53378.1"/>
    </source>
</evidence>
<dbReference type="SUPFAM" id="SSF53795">
    <property type="entry name" value="PEP carboxykinase-like"/>
    <property type="match status" value="1"/>
</dbReference>